<protein>
    <recommendedName>
        <fullName evidence="3">Reverse transcriptase domain-containing protein</fullName>
    </recommendedName>
</protein>
<keyword evidence="2" id="KW-1185">Reference proteome</keyword>
<organism evidence="1 2">
    <name type="scientific">Armillaria gallica</name>
    <name type="common">Bulbous honey fungus</name>
    <name type="synonym">Armillaria bulbosa</name>
    <dbReference type="NCBI Taxonomy" id="47427"/>
    <lineage>
        <taxon>Eukaryota</taxon>
        <taxon>Fungi</taxon>
        <taxon>Dikarya</taxon>
        <taxon>Basidiomycota</taxon>
        <taxon>Agaricomycotina</taxon>
        <taxon>Agaricomycetes</taxon>
        <taxon>Agaricomycetidae</taxon>
        <taxon>Agaricales</taxon>
        <taxon>Marasmiineae</taxon>
        <taxon>Physalacriaceae</taxon>
        <taxon>Armillaria</taxon>
    </lineage>
</organism>
<evidence type="ECO:0000313" key="1">
    <source>
        <dbReference type="EMBL" id="PBK92013.1"/>
    </source>
</evidence>
<dbReference type="EMBL" id="KZ293660">
    <property type="protein sequence ID" value="PBK92013.1"/>
    <property type="molecule type" value="Genomic_DNA"/>
</dbReference>
<proteinExistence type="predicted"/>
<dbReference type="Proteomes" id="UP000217790">
    <property type="component" value="Unassembled WGS sequence"/>
</dbReference>
<dbReference type="OrthoDB" id="3014284at2759"/>
<name>A0A2H3DUQ8_ARMGA</name>
<reference evidence="2" key="1">
    <citation type="journal article" date="2017" name="Nat. Ecol. Evol.">
        <title>Genome expansion and lineage-specific genetic innovations in the forest pathogenic fungi Armillaria.</title>
        <authorList>
            <person name="Sipos G."/>
            <person name="Prasanna A.N."/>
            <person name="Walter M.C."/>
            <person name="O'Connor E."/>
            <person name="Balint B."/>
            <person name="Krizsan K."/>
            <person name="Kiss B."/>
            <person name="Hess J."/>
            <person name="Varga T."/>
            <person name="Slot J."/>
            <person name="Riley R."/>
            <person name="Boka B."/>
            <person name="Rigling D."/>
            <person name="Barry K."/>
            <person name="Lee J."/>
            <person name="Mihaltcheva S."/>
            <person name="LaButti K."/>
            <person name="Lipzen A."/>
            <person name="Waldron R."/>
            <person name="Moloney N.M."/>
            <person name="Sperisen C."/>
            <person name="Kredics L."/>
            <person name="Vagvoelgyi C."/>
            <person name="Patrignani A."/>
            <person name="Fitzpatrick D."/>
            <person name="Nagy I."/>
            <person name="Doyle S."/>
            <person name="Anderson J.B."/>
            <person name="Grigoriev I.V."/>
            <person name="Gueldener U."/>
            <person name="Muensterkoetter M."/>
            <person name="Nagy L.G."/>
        </authorList>
    </citation>
    <scope>NUCLEOTIDE SEQUENCE [LARGE SCALE GENOMIC DNA]</scope>
    <source>
        <strain evidence="2">Ar21-2</strain>
    </source>
</reference>
<accession>A0A2H3DUQ8</accession>
<evidence type="ECO:0008006" key="3">
    <source>
        <dbReference type="Google" id="ProtNLM"/>
    </source>
</evidence>
<sequence length="134" mass="15362">MSLNSGSTKKLVNIGNNKPSPGPDGWEKCYTTIWLTIQPFLEMSRMCGQWHYTKEVYLGIIPDTQVATQQGVQTQDLMSYLAGVETWAKHHKQPVWCIKHDQMKSFNYLSLQEFHDVIWAYGLPSEIIKLDTAV</sequence>
<dbReference type="InParanoid" id="A0A2H3DUQ8"/>
<dbReference type="AlphaFoldDB" id="A0A2H3DUQ8"/>
<evidence type="ECO:0000313" key="2">
    <source>
        <dbReference type="Proteomes" id="UP000217790"/>
    </source>
</evidence>
<gene>
    <name evidence="1" type="ORF">ARMGADRAFT_1031473</name>
</gene>